<keyword evidence="2" id="KW-1185">Reference proteome</keyword>
<name>A0AAP0EY30_9MAGN</name>
<comment type="caution">
    <text evidence="1">The sequence shown here is derived from an EMBL/GenBank/DDBJ whole genome shotgun (WGS) entry which is preliminary data.</text>
</comment>
<reference evidence="1 2" key="1">
    <citation type="submission" date="2024-01" db="EMBL/GenBank/DDBJ databases">
        <title>Genome assemblies of Stephania.</title>
        <authorList>
            <person name="Yang L."/>
        </authorList>
    </citation>
    <scope>NUCLEOTIDE SEQUENCE [LARGE SCALE GENOMIC DNA]</scope>
    <source>
        <strain evidence="1">YNDBR</strain>
        <tissue evidence="1">Leaf</tissue>
    </source>
</reference>
<accession>A0AAP0EY30</accession>
<dbReference type="AlphaFoldDB" id="A0AAP0EY30"/>
<sequence>MQDRAELGLSLLGFTTEDNLSGDGAVRPSQSSELELLYLELKNGNPNAKGPLSGESDTPHPPSPDLLLLLRRDVWCPAAAALRFPATAPLLPDQLPLLHAPIPRTFLLCSALPCRRSALLPAQSLVLLPPPNYLLCVSASSVAAPSLAAAAHSFLPPWSLSTELLPVYIDALELPCMLTGLLSRVPYTAYPCISTETDAENILCVGFGKAMWVPR</sequence>
<protein>
    <submittedName>
        <fullName evidence="1">Uncharacterized protein</fullName>
    </submittedName>
</protein>
<proteinExistence type="predicted"/>
<dbReference type="Proteomes" id="UP001420932">
    <property type="component" value="Unassembled WGS sequence"/>
</dbReference>
<evidence type="ECO:0000313" key="1">
    <source>
        <dbReference type="EMBL" id="KAK9098942.1"/>
    </source>
</evidence>
<evidence type="ECO:0000313" key="2">
    <source>
        <dbReference type="Proteomes" id="UP001420932"/>
    </source>
</evidence>
<dbReference type="EMBL" id="JBBNAF010000011">
    <property type="protein sequence ID" value="KAK9098942.1"/>
    <property type="molecule type" value="Genomic_DNA"/>
</dbReference>
<gene>
    <name evidence="1" type="ORF">Syun_025987</name>
</gene>
<organism evidence="1 2">
    <name type="scientific">Stephania yunnanensis</name>
    <dbReference type="NCBI Taxonomy" id="152371"/>
    <lineage>
        <taxon>Eukaryota</taxon>
        <taxon>Viridiplantae</taxon>
        <taxon>Streptophyta</taxon>
        <taxon>Embryophyta</taxon>
        <taxon>Tracheophyta</taxon>
        <taxon>Spermatophyta</taxon>
        <taxon>Magnoliopsida</taxon>
        <taxon>Ranunculales</taxon>
        <taxon>Menispermaceae</taxon>
        <taxon>Menispermoideae</taxon>
        <taxon>Cissampelideae</taxon>
        <taxon>Stephania</taxon>
    </lineage>
</organism>